<dbReference type="NCBIfam" id="NF004384">
    <property type="entry name" value="PRK05748.1"/>
    <property type="match status" value="1"/>
</dbReference>
<dbReference type="SUPFAM" id="SSF48024">
    <property type="entry name" value="N-terminal domain of DnaB helicase"/>
    <property type="match status" value="1"/>
</dbReference>
<dbReference type="EC" id="5.6.2.3" evidence="11 12"/>
<evidence type="ECO:0000256" key="8">
    <source>
        <dbReference type="ARBA" id="ARBA00023125"/>
    </source>
</evidence>
<dbReference type="FunFam" id="1.10.860.10:FF:000001">
    <property type="entry name" value="Replicative DNA helicase"/>
    <property type="match status" value="1"/>
</dbReference>
<dbReference type="Gene3D" id="3.40.50.300">
    <property type="entry name" value="P-loop containing nucleotide triphosphate hydrolases"/>
    <property type="match status" value="1"/>
</dbReference>
<dbReference type="EMBL" id="VOGB01000003">
    <property type="protein sequence ID" value="MQM71887.1"/>
    <property type="molecule type" value="Genomic_DNA"/>
</dbReference>
<dbReference type="PANTHER" id="PTHR30153:SF2">
    <property type="entry name" value="REPLICATIVE DNA HELICASE"/>
    <property type="match status" value="1"/>
</dbReference>
<keyword evidence="3 12" id="KW-0235">DNA replication</keyword>
<dbReference type="Pfam" id="PF00772">
    <property type="entry name" value="DnaB"/>
    <property type="match status" value="1"/>
</dbReference>
<keyword evidence="6 12" id="KW-0347">Helicase</keyword>
<evidence type="ECO:0000313" key="15">
    <source>
        <dbReference type="Proteomes" id="UP000473648"/>
    </source>
</evidence>
<dbReference type="GO" id="GO:0005829">
    <property type="term" value="C:cytosol"/>
    <property type="evidence" value="ECO:0007669"/>
    <property type="project" value="TreeGrafter"/>
</dbReference>
<dbReference type="InterPro" id="IPR016136">
    <property type="entry name" value="DNA_helicase_N/primase_C"/>
</dbReference>
<dbReference type="NCBIfam" id="TIGR00665">
    <property type="entry name" value="DnaB"/>
    <property type="match status" value="1"/>
</dbReference>
<evidence type="ECO:0000256" key="4">
    <source>
        <dbReference type="ARBA" id="ARBA00022741"/>
    </source>
</evidence>
<keyword evidence="5 12" id="KW-0378">Hydrolase</keyword>
<dbReference type="Pfam" id="PF03796">
    <property type="entry name" value="DnaB_C"/>
    <property type="match status" value="1"/>
</dbReference>
<dbReference type="GO" id="GO:0016787">
    <property type="term" value="F:hydrolase activity"/>
    <property type="evidence" value="ECO:0007669"/>
    <property type="project" value="UniProtKB-KW"/>
</dbReference>
<gene>
    <name evidence="14" type="primary">dnaB</name>
    <name evidence="14" type="ORF">FRC53_00315</name>
</gene>
<dbReference type="InterPro" id="IPR007694">
    <property type="entry name" value="DNA_helicase_DnaB-like_C"/>
</dbReference>
<dbReference type="InterPro" id="IPR027417">
    <property type="entry name" value="P-loop_NTPase"/>
</dbReference>
<dbReference type="SMART" id="SM00382">
    <property type="entry name" value="AAA"/>
    <property type="match status" value="1"/>
</dbReference>
<reference evidence="14" key="1">
    <citation type="journal article" date="2020" name="Appl. Environ. Microbiol.">
        <title>Medium-Chain Fatty Acid Synthesis by 'Candidatus Weimeria bifida' gen. nov., sp. nov., and 'Candidatus Pseudoramibacter fermentans' sp. nov.</title>
        <authorList>
            <person name="Scarborough M.J."/>
            <person name="Myers K.S."/>
            <person name="Donohue T.J."/>
            <person name="Noguera D.R."/>
        </authorList>
    </citation>
    <scope>NUCLEOTIDE SEQUENCE</scope>
    <source>
        <strain evidence="14">EUB1.1</strain>
    </source>
</reference>
<dbReference type="Proteomes" id="UP000473648">
    <property type="component" value="Unassembled WGS sequence"/>
</dbReference>
<protein>
    <recommendedName>
        <fullName evidence="11 12">Replicative DNA helicase</fullName>
        <ecNumber evidence="11 12">5.6.2.3</ecNumber>
    </recommendedName>
</protein>
<dbReference type="GO" id="GO:0005524">
    <property type="term" value="F:ATP binding"/>
    <property type="evidence" value="ECO:0007669"/>
    <property type="project" value="UniProtKB-UniRule"/>
</dbReference>
<feature type="domain" description="SF4 helicase" evidence="13">
    <location>
        <begin position="178"/>
        <end position="443"/>
    </location>
</feature>
<evidence type="ECO:0000256" key="6">
    <source>
        <dbReference type="ARBA" id="ARBA00022806"/>
    </source>
</evidence>
<dbReference type="PANTHER" id="PTHR30153">
    <property type="entry name" value="REPLICATIVE DNA HELICASE DNAB"/>
    <property type="match status" value="1"/>
</dbReference>
<evidence type="ECO:0000259" key="13">
    <source>
        <dbReference type="PROSITE" id="PS51199"/>
    </source>
</evidence>
<evidence type="ECO:0000256" key="3">
    <source>
        <dbReference type="ARBA" id="ARBA00022705"/>
    </source>
</evidence>
<evidence type="ECO:0000256" key="11">
    <source>
        <dbReference type="NCBIfam" id="TIGR00665"/>
    </source>
</evidence>
<dbReference type="InterPro" id="IPR003593">
    <property type="entry name" value="AAA+_ATPase"/>
</dbReference>
<evidence type="ECO:0000256" key="10">
    <source>
        <dbReference type="ARBA" id="ARBA00048954"/>
    </source>
</evidence>
<dbReference type="AlphaFoldDB" id="A0A6L5GNX7"/>
<evidence type="ECO:0000256" key="12">
    <source>
        <dbReference type="RuleBase" id="RU362085"/>
    </source>
</evidence>
<comment type="function">
    <text evidence="12">The main replicative DNA helicase, it participates in initiation and elongation during chromosome replication. Travels ahead of the DNA replisome, separating dsDNA into templates for DNA synthesis. A processive ATP-dependent 5'-3' DNA helicase it has DNA-dependent ATPase activity.</text>
</comment>
<dbReference type="GO" id="GO:0003677">
    <property type="term" value="F:DNA binding"/>
    <property type="evidence" value="ECO:0007669"/>
    <property type="project" value="UniProtKB-UniRule"/>
</dbReference>
<dbReference type="CDD" id="cd00984">
    <property type="entry name" value="DnaB_C"/>
    <property type="match status" value="1"/>
</dbReference>
<keyword evidence="4 12" id="KW-0547">Nucleotide-binding</keyword>
<dbReference type="SUPFAM" id="SSF52540">
    <property type="entry name" value="P-loop containing nucleoside triphosphate hydrolases"/>
    <property type="match status" value="1"/>
</dbReference>
<proteinExistence type="inferred from homology"/>
<keyword evidence="15" id="KW-1185">Reference proteome</keyword>
<sequence length="458" mass="51461">MPAVKPKELPHNLEAEASVLGGLIVNSEQLMTAEEHLRPEDFFSARNRLIYENMLKMREEGIPIDLVTLTERLANLNLMEKIGGPVYLAELQNAMPMFANFEHYCIIVQDQALIRRLVEASSSIIDDCYGEFENVSDVVEKAEEKIFKVAEGQITGDFTSVQDVVNETLDHIEKVREAEGELTGLATGFSELDFKTSGLQNSDLIYVAARPSMGKTAFALNLAQYAAIHENATVAIFSLEMSRTQLLQRMLCSEGLIDLSKVRKGTLSDEEWQILGDASARLYGTKIWIDDTGGQTLADIRAKTRRMKAEKGLDLVVIDYLQLMSGRGRSENRQNEVSEISRGLKALARELDCPIICLSQLSRAPDGRPDHHPLLADLRESGSIEQDADVVLFLYREYYYDKENGNPYMAELDVAKQRNGPTGRINLTWRPEYTRFMDWADDKQYPDEPAPAAANVPF</sequence>
<evidence type="ECO:0000256" key="2">
    <source>
        <dbReference type="ARBA" id="ARBA00022515"/>
    </source>
</evidence>
<comment type="caution">
    <text evidence="14">The sequence shown here is derived from an EMBL/GenBank/DDBJ whole genome shotgun (WGS) entry which is preliminary data.</text>
</comment>
<dbReference type="InterPro" id="IPR007692">
    <property type="entry name" value="DNA_helicase_DnaB"/>
</dbReference>
<keyword evidence="7 12" id="KW-0067">ATP-binding</keyword>
<comment type="catalytic activity">
    <reaction evidence="10 12">
        <text>ATP + H2O = ADP + phosphate + H(+)</text>
        <dbReference type="Rhea" id="RHEA:13065"/>
        <dbReference type="ChEBI" id="CHEBI:15377"/>
        <dbReference type="ChEBI" id="CHEBI:15378"/>
        <dbReference type="ChEBI" id="CHEBI:30616"/>
        <dbReference type="ChEBI" id="CHEBI:43474"/>
        <dbReference type="ChEBI" id="CHEBI:456216"/>
        <dbReference type="EC" id="5.6.2.3"/>
    </reaction>
</comment>
<dbReference type="Gene3D" id="1.10.860.10">
    <property type="entry name" value="DNAb Helicase, Chain A"/>
    <property type="match status" value="1"/>
</dbReference>
<evidence type="ECO:0000256" key="5">
    <source>
        <dbReference type="ARBA" id="ARBA00022801"/>
    </source>
</evidence>
<accession>A0A6L5GNX7</accession>
<keyword evidence="8 12" id="KW-0238">DNA-binding</keyword>
<keyword evidence="2 12" id="KW-0639">Primosome</keyword>
<evidence type="ECO:0000256" key="1">
    <source>
        <dbReference type="ARBA" id="ARBA00008428"/>
    </source>
</evidence>
<dbReference type="GO" id="GO:0006269">
    <property type="term" value="P:DNA replication, synthesis of primer"/>
    <property type="evidence" value="ECO:0007669"/>
    <property type="project" value="UniProtKB-UniRule"/>
</dbReference>
<evidence type="ECO:0000313" key="14">
    <source>
        <dbReference type="EMBL" id="MQM71887.1"/>
    </source>
</evidence>
<evidence type="ECO:0000256" key="7">
    <source>
        <dbReference type="ARBA" id="ARBA00022840"/>
    </source>
</evidence>
<organism evidence="14 15">
    <name type="scientific">Candidatus Pseudoramibacter fermentans</name>
    <dbReference type="NCBI Taxonomy" id="2594427"/>
    <lineage>
        <taxon>Bacteria</taxon>
        <taxon>Bacillati</taxon>
        <taxon>Bacillota</taxon>
        <taxon>Clostridia</taxon>
        <taxon>Eubacteriales</taxon>
        <taxon>Eubacteriaceae</taxon>
        <taxon>Pseudoramibacter</taxon>
    </lineage>
</organism>
<dbReference type="GO" id="GO:0043139">
    <property type="term" value="F:5'-3' DNA helicase activity"/>
    <property type="evidence" value="ECO:0007669"/>
    <property type="project" value="UniProtKB-EC"/>
</dbReference>
<evidence type="ECO:0000256" key="9">
    <source>
        <dbReference type="ARBA" id="ARBA00023235"/>
    </source>
</evidence>
<dbReference type="InterPro" id="IPR007693">
    <property type="entry name" value="DNA_helicase_DnaB-like_N"/>
</dbReference>
<dbReference type="GO" id="GO:1990077">
    <property type="term" value="C:primosome complex"/>
    <property type="evidence" value="ECO:0007669"/>
    <property type="project" value="UniProtKB-UniRule"/>
</dbReference>
<dbReference type="InterPro" id="IPR036185">
    <property type="entry name" value="DNA_heli_DnaB-like_N_sf"/>
</dbReference>
<keyword evidence="9" id="KW-0413">Isomerase</keyword>
<name>A0A6L5GNX7_9FIRM</name>
<comment type="similarity">
    <text evidence="1 12">Belongs to the helicase family. DnaB subfamily.</text>
</comment>
<dbReference type="FunFam" id="3.40.50.300:FF:000076">
    <property type="entry name" value="Replicative DNA helicase"/>
    <property type="match status" value="1"/>
</dbReference>
<dbReference type="GO" id="GO:0042802">
    <property type="term" value="F:identical protein binding"/>
    <property type="evidence" value="ECO:0007669"/>
    <property type="project" value="UniProtKB-ARBA"/>
</dbReference>
<dbReference type="PROSITE" id="PS51199">
    <property type="entry name" value="SF4_HELICASE"/>
    <property type="match status" value="1"/>
</dbReference>